<keyword evidence="2" id="KW-0732">Signal</keyword>
<dbReference type="EMBL" id="JTDB02000001">
    <property type="protein sequence ID" value="NLP60502.1"/>
    <property type="molecule type" value="Genomic_DNA"/>
</dbReference>
<dbReference type="Pfam" id="PF11453">
    <property type="entry name" value="DUF2950"/>
    <property type="match status" value="1"/>
</dbReference>
<name>A0A8T6Z755_9BURK</name>
<proteinExistence type="predicted"/>
<evidence type="ECO:0000256" key="1">
    <source>
        <dbReference type="SAM" id="MobiDB-lite"/>
    </source>
</evidence>
<feature type="region of interest" description="Disordered" evidence="1">
    <location>
        <begin position="295"/>
        <end position="341"/>
    </location>
</feature>
<evidence type="ECO:0000313" key="4">
    <source>
        <dbReference type="Proteomes" id="UP000030460"/>
    </source>
</evidence>
<organism evidence="3 4">
    <name type="scientific">Paraburkholderia sacchari</name>
    <dbReference type="NCBI Taxonomy" id="159450"/>
    <lineage>
        <taxon>Bacteria</taxon>
        <taxon>Pseudomonadati</taxon>
        <taxon>Pseudomonadota</taxon>
        <taxon>Betaproteobacteria</taxon>
        <taxon>Burkholderiales</taxon>
        <taxon>Burkholderiaceae</taxon>
        <taxon>Paraburkholderia</taxon>
    </lineage>
</organism>
<sequence>MKERSPLQPSRPIQSFQRLRPATRLAIAAALTVALAINPAQPFAATAQASFATPEAAMSAFGDAVAGNNEAELRKLFGADFRRLVPPNGAQIRETFVDQWKVSHTIKPDGENHAHIAVGNDGWTFPIPLVKDAHGWHFDMAAGAEEMRVRRIGRNELAVIQTMLAIYDAQREYASSYHDGSDTYVYARRLASTPGKHDGLYWPTADNEDPSPLGEAFATAGTRMKESSGYYGYHYKLLTSQGPHAPGGAYDYLVRGQLFGGFGVIAWPVKYGDTGVKTFMVSHDGQVYERDLGPDSAAKAEAMTSFDPGPGWAKEQDTQADTQSATPSGTPPATPAGTNSQ</sequence>
<dbReference type="InterPro" id="IPR021556">
    <property type="entry name" value="DUF2950"/>
</dbReference>
<evidence type="ECO:0000313" key="3">
    <source>
        <dbReference type="EMBL" id="NLP60502.1"/>
    </source>
</evidence>
<accession>A0A8T6Z755</accession>
<protein>
    <submittedName>
        <fullName evidence="3">DUF2950 domain-containing protein</fullName>
    </submittedName>
</protein>
<reference evidence="3" key="1">
    <citation type="journal article" date="2015" name="Genome Announc.">
        <title>Draft Genome Sequence of the Polyhydroxyalkanoate-Producing Bacterium Burkholderia sacchari LMG 19450 Isolated from Brazilian Sugarcane Plantation Soil.</title>
        <authorList>
            <person name="Alexandrino P.M."/>
            <person name="Mendonca T.T."/>
            <person name="Guaman Bautista L.P."/>
            <person name="Cherix J."/>
            <person name="Lozano-Sakalauskas G.C."/>
            <person name="Fujita A."/>
            <person name="Ramos Filho E."/>
            <person name="Long P."/>
            <person name="Padilla G."/>
            <person name="Taciro M.K."/>
            <person name="Gomez J.G."/>
            <person name="Silva L.F."/>
        </authorList>
    </citation>
    <scope>NUCLEOTIDE SEQUENCE</scope>
    <source>
        <strain evidence="3">LMG 19450</strain>
    </source>
</reference>
<reference evidence="3" key="2">
    <citation type="submission" date="2020-04" db="EMBL/GenBank/DDBJ databases">
        <authorList>
            <person name="Alexandrino P."/>
            <person name="Mendonca T."/>
            <person name="Guaman L."/>
            <person name="Cherix J."/>
            <person name="Lozano-Sakalauskas G."/>
            <person name="Fujita A."/>
            <person name="Filho E.R."/>
            <person name="Long P."/>
            <person name="Padilla G."/>
            <person name="Taciro M.K."/>
            <person name="Gomez J.G."/>
            <person name="Silva L.F."/>
            <person name="Torres M."/>
        </authorList>
    </citation>
    <scope>NUCLEOTIDE SEQUENCE</scope>
    <source>
        <strain evidence="3">LMG 19450</strain>
    </source>
</reference>
<feature type="chain" id="PRO_5035930085" evidence="2">
    <location>
        <begin position="45"/>
        <end position="341"/>
    </location>
</feature>
<feature type="signal peptide" evidence="2">
    <location>
        <begin position="1"/>
        <end position="44"/>
    </location>
</feature>
<dbReference type="Proteomes" id="UP000030460">
    <property type="component" value="Unassembled WGS sequence"/>
</dbReference>
<keyword evidence="4" id="KW-1185">Reference proteome</keyword>
<comment type="caution">
    <text evidence="3">The sequence shown here is derived from an EMBL/GenBank/DDBJ whole genome shotgun (WGS) entry which is preliminary data.</text>
</comment>
<dbReference type="OrthoDB" id="108782at2"/>
<dbReference type="AlphaFoldDB" id="A0A8T6Z755"/>
<dbReference type="RefSeq" id="WP_084224960.1">
    <property type="nucleotide sequence ID" value="NZ_CADFGF010000002.1"/>
</dbReference>
<gene>
    <name evidence="3" type="ORF">NH14_004920</name>
</gene>
<evidence type="ECO:0000256" key="2">
    <source>
        <dbReference type="SAM" id="SignalP"/>
    </source>
</evidence>